<sequence>MADVVRTLFPNIFSGLLVSLTSGMSFSLPSDTDIQSQQRGFTAGFDADTSRSLNERCVRSLKALFELIGQSDISDQMVMVGGWQQLLEVGFDQGVVLLAQAMTASAGDDLFKTVHYLVSQILRIQDCQAVPIIIFFGELLKAPCLSELGLTDMVINSLMRYLCWYDSSPVSQLLSIRALINIDFGARQRCWSVTDVLVSLLGNPENSDVFTRAVLSCLQKNILEAPAEMIRPFLNTILSRIQPLFGAGSEQVSVEALQTLEKLATFGESSDFQRQLHANIVPLLLHLDTKSEKTIQCCCAALQMIFSSTGSTKACSLVERYLEALGWS</sequence>
<dbReference type="InterPro" id="IPR055406">
    <property type="entry name" value="HEAT_Maestro"/>
</dbReference>
<comment type="caution">
    <text evidence="3">The sequence shown here is derived from an EMBL/GenBank/DDBJ whole genome shotgun (WGS) entry which is preliminary data.</text>
</comment>
<proteinExistence type="predicted"/>
<dbReference type="SUPFAM" id="SSF48371">
    <property type="entry name" value="ARM repeat"/>
    <property type="match status" value="1"/>
</dbReference>
<dbReference type="GO" id="GO:0005737">
    <property type="term" value="C:cytoplasm"/>
    <property type="evidence" value="ECO:0007669"/>
    <property type="project" value="TreeGrafter"/>
</dbReference>
<reference evidence="3 4" key="1">
    <citation type="journal article" date="2018" name="Nat. Ecol. Evol.">
        <title>Shark genomes provide insights into elasmobranch evolution and the origin of vertebrates.</title>
        <authorList>
            <person name="Hara Y"/>
            <person name="Yamaguchi K"/>
            <person name="Onimaru K"/>
            <person name="Kadota M"/>
            <person name="Koyanagi M"/>
            <person name="Keeley SD"/>
            <person name="Tatsumi K"/>
            <person name="Tanaka K"/>
            <person name="Motone F"/>
            <person name="Kageyama Y"/>
            <person name="Nozu R"/>
            <person name="Adachi N"/>
            <person name="Nishimura O"/>
            <person name="Nakagawa R"/>
            <person name="Tanegashima C"/>
            <person name="Kiyatake I"/>
            <person name="Matsumoto R"/>
            <person name="Murakumo K"/>
            <person name="Nishida K"/>
            <person name="Terakita A"/>
            <person name="Kuratani S"/>
            <person name="Sato K"/>
            <person name="Hyodo S Kuraku.S."/>
        </authorList>
    </citation>
    <scope>NUCLEOTIDE SEQUENCE [LARGE SCALE GENOMIC DNA]</scope>
</reference>
<dbReference type="EMBL" id="BEZZ01000143">
    <property type="protein sequence ID" value="GCC26927.1"/>
    <property type="molecule type" value="Genomic_DNA"/>
</dbReference>
<dbReference type="InterPro" id="IPR045206">
    <property type="entry name" value="Maestro_heat-like_prot"/>
</dbReference>
<dbReference type="PANTHER" id="PTHR23120:SF0">
    <property type="entry name" value="MAESTRO HEAT-LIKE REPEAT FAMILY MEMBER 1"/>
    <property type="match status" value="1"/>
</dbReference>
<dbReference type="Pfam" id="PF23227">
    <property type="entry name" value="HEAT_MROH2B_C"/>
    <property type="match status" value="1"/>
</dbReference>
<dbReference type="AlphaFoldDB" id="A0A401S952"/>
<evidence type="ECO:0000259" key="2">
    <source>
        <dbReference type="Pfam" id="PF23227"/>
    </source>
</evidence>
<protein>
    <recommendedName>
        <fullName evidence="2">Maestro/Maestro-like HEAT-repeats domain-containing protein</fullName>
    </recommendedName>
</protein>
<feature type="signal peptide" evidence="1">
    <location>
        <begin position="1"/>
        <end position="23"/>
    </location>
</feature>
<dbReference type="Proteomes" id="UP000287033">
    <property type="component" value="Unassembled WGS sequence"/>
</dbReference>
<dbReference type="OrthoDB" id="1884734at2759"/>
<accession>A0A401S952</accession>
<gene>
    <name evidence="3" type="ORF">chiPu_0005347</name>
</gene>
<evidence type="ECO:0000313" key="3">
    <source>
        <dbReference type="EMBL" id="GCC26927.1"/>
    </source>
</evidence>
<evidence type="ECO:0000256" key="1">
    <source>
        <dbReference type="SAM" id="SignalP"/>
    </source>
</evidence>
<organism evidence="3 4">
    <name type="scientific">Chiloscyllium punctatum</name>
    <name type="common">Brownbanded bambooshark</name>
    <name type="synonym">Hemiscyllium punctatum</name>
    <dbReference type="NCBI Taxonomy" id="137246"/>
    <lineage>
        <taxon>Eukaryota</taxon>
        <taxon>Metazoa</taxon>
        <taxon>Chordata</taxon>
        <taxon>Craniata</taxon>
        <taxon>Vertebrata</taxon>
        <taxon>Chondrichthyes</taxon>
        <taxon>Elasmobranchii</taxon>
        <taxon>Galeomorphii</taxon>
        <taxon>Galeoidea</taxon>
        <taxon>Orectolobiformes</taxon>
        <taxon>Hemiscylliidae</taxon>
        <taxon>Chiloscyllium</taxon>
    </lineage>
</organism>
<dbReference type="PANTHER" id="PTHR23120">
    <property type="entry name" value="MAESTRO-RELATED HEAT DOMAIN-CONTAINING"/>
    <property type="match status" value="1"/>
</dbReference>
<keyword evidence="1" id="KW-0732">Signal</keyword>
<dbReference type="InterPro" id="IPR011989">
    <property type="entry name" value="ARM-like"/>
</dbReference>
<feature type="chain" id="PRO_5019453133" description="Maestro/Maestro-like HEAT-repeats domain-containing protein" evidence="1">
    <location>
        <begin position="24"/>
        <end position="328"/>
    </location>
</feature>
<dbReference type="Gene3D" id="1.25.10.10">
    <property type="entry name" value="Leucine-rich Repeat Variant"/>
    <property type="match status" value="1"/>
</dbReference>
<feature type="domain" description="Maestro/Maestro-like HEAT-repeats" evidence="2">
    <location>
        <begin position="164"/>
        <end position="320"/>
    </location>
</feature>
<evidence type="ECO:0000313" key="4">
    <source>
        <dbReference type="Proteomes" id="UP000287033"/>
    </source>
</evidence>
<name>A0A401S952_CHIPU</name>
<dbReference type="InterPro" id="IPR016024">
    <property type="entry name" value="ARM-type_fold"/>
</dbReference>
<keyword evidence="4" id="KW-1185">Reference proteome</keyword>